<organism evidence="1 2">
    <name type="scientific">Trichuris suis</name>
    <name type="common">pig whipworm</name>
    <dbReference type="NCBI Taxonomy" id="68888"/>
    <lineage>
        <taxon>Eukaryota</taxon>
        <taxon>Metazoa</taxon>
        <taxon>Ecdysozoa</taxon>
        <taxon>Nematoda</taxon>
        <taxon>Enoplea</taxon>
        <taxon>Dorylaimia</taxon>
        <taxon>Trichinellida</taxon>
        <taxon>Trichuridae</taxon>
        <taxon>Trichuris</taxon>
    </lineage>
</organism>
<evidence type="ECO:0000313" key="2">
    <source>
        <dbReference type="Proteomes" id="UP000030764"/>
    </source>
</evidence>
<gene>
    <name evidence="1" type="ORF">M513_07718</name>
</gene>
<sequence length="84" mass="9520">MEMKRQASLLRQSLGALYRRCLNVLSITQHSEVFHYCALEIPEERTGSVALTMLLLCLPAQLARFLVYTTSHLGVDSILPCREI</sequence>
<proteinExistence type="predicted"/>
<reference evidence="1 2" key="1">
    <citation type="journal article" date="2014" name="Nat. Genet.">
        <title>Genome and transcriptome of the porcine whipworm Trichuris suis.</title>
        <authorList>
            <person name="Jex A.R."/>
            <person name="Nejsum P."/>
            <person name="Schwarz E.M."/>
            <person name="Hu L."/>
            <person name="Young N.D."/>
            <person name="Hall R.S."/>
            <person name="Korhonen P.K."/>
            <person name="Liao S."/>
            <person name="Thamsborg S."/>
            <person name="Xia J."/>
            <person name="Xu P."/>
            <person name="Wang S."/>
            <person name="Scheerlinck J.P."/>
            <person name="Hofmann A."/>
            <person name="Sternberg P.W."/>
            <person name="Wang J."/>
            <person name="Gasser R.B."/>
        </authorList>
    </citation>
    <scope>NUCLEOTIDE SEQUENCE [LARGE SCALE GENOMIC DNA]</scope>
    <source>
        <strain evidence="1">DCEP-RM93M</strain>
    </source>
</reference>
<dbReference type="EMBL" id="KL363240">
    <property type="protein sequence ID" value="KFD51313.1"/>
    <property type="molecule type" value="Genomic_DNA"/>
</dbReference>
<keyword evidence="2" id="KW-1185">Reference proteome</keyword>
<evidence type="ECO:0000313" key="1">
    <source>
        <dbReference type="EMBL" id="KFD51313.1"/>
    </source>
</evidence>
<dbReference type="Proteomes" id="UP000030764">
    <property type="component" value="Unassembled WGS sequence"/>
</dbReference>
<accession>A0A085M267</accession>
<name>A0A085M267_9BILA</name>
<dbReference type="AlphaFoldDB" id="A0A085M267"/>
<protein>
    <submittedName>
        <fullName evidence="1">Uncharacterized protein</fullName>
    </submittedName>
</protein>